<dbReference type="Gene3D" id="1.20.1280.50">
    <property type="match status" value="1"/>
</dbReference>
<evidence type="ECO:0000313" key="4">
    <source>
        <dbReference type="Proteomes" id="UP000233551"/>
    </source>
</evidence>
<organism evidence="3 4">
    <name type="scientific">Punica granatum</name>
    <name type="common">Pomegranate</name>
    <dbReference type="NCBI Taxonomy" id="22663"/>
    <lineage>
        <taxon>Eukaryota</taxon>
        <taxon>Viridiplantae</taxon>
        <taxon>Streptophyta</taxon>
        <taxon>Embryophyta</taxon>
        <taxon>Tracheophyta</taxon>
        <taxon>Spermatophyta</taxon>
        <taxon>Magnoliopsida</taxon>
        <taxon>eudicotyledons</taxon>
        <taxon>Gunneridae</taxon>
        <taxon>Pentapetalae</taxon>
        <taxon>rosids</taxon>
        <taxon>malvids</taxon>
        <taxon>Myrtales</taxon>
        <taxon>Lythraceae</taxon>
        <taxon>Punica</taxon>
    </lineage>
</organism>
<dbReference type="InterPro" id="IPR001810">
    <property type="entry name" value="F-box_dom"/>
</dbReference>
<dbReference type="InterPro" id="IPR050942">
    <property type="entry name" value="F-box_BR-signaling"/>
</dbReference>
<reference evidence="3 4" key="1">
    <citation type="submission" date="2017-11" db="EMBL/GenBank/DDBJ databases">
        <title>De-novo sequencing of pomegranate (Punica granatum L.) genome.</title>
        <authorList>
            <person name="Akparov Z."/>
            <person name="Amiraslanov A."/>
            <person name="Hajiyeva S."/>
            <person name="Abbasov M."/>
            <person name="Kaur K."/>
            <person name="Hamwieh A."/>
            <person name="Solovyev V."/>
            <person name="Salamov A."/>
            <person name="Braich B."/>
            <person name="Kosarev P."/>
            <person name="Mahmoud A."/>
            <person name="Hajiyev E."/>
            <person name="Babayeva S."/>
            <person name="Izzatullayeva V."/>
            <person name="Mammadov A."/>
            <person name="Mammadov A."/>
            <person name="Sharifova S."/>
            <person name="Ojaghi J."/>
            <person name="Eynullazada K."/>
            <person name="Bayramov B."/>
            <person name="Abdulazimova A."/>
            <person name="Shahmuradov I."/>
        </authorList>
    </citation>
    <scope>NUCLEOTIDE SEQUENCE [LARGE SCALE GENOMIC DNA]</scope>
    <source>
        <strain evidence="4">cv. AG2017</strain>
        <tissue evidence="3">Leaf</tissue>
    </source>
</reference>
<dbReference type="AlphaFoldDB" id="A0A2I0KKK7"/>
<comment type="caution">
    <text evidence="3">The sequence shown here is derived from an EMBL/GenBank/DDBJ whole genome shotgun (WGS) entry which is preliminary data.</text>
</comment>
<dbReference type="Proteomes" id="UP000233551">
    <property type="component" value="Unassembled WGS sequence"/>
</dbReference>
<dbReference type="InterPro" id="IPR036047">
    <property type="entry name" value="F-box-like_dom_sf"/>
</dbReference>
<feature type="domain" description="F-box" evidence="2">
    <location>
        <begin position="28"/>
        <end position="70"/>
    </location>
</feature>
<evidence type="ECO:0000313" key="3">
    <source>
        <dbReference type="EMBL" id="PKI68840.1"/>
    </source>
</evidence>
<dbReference type="Pfam" id="PF12937">
    <property type="entry name" value="F-box-like"/>
    <property type="match status" value="1"/>
</dbReference>
<dbReference type="PANTHER" id="PTHR44259:SF93">
    <property type="entry name" value="PROTEIN, PUTATIVE (DUF295)-RELATED"/>
    <property type="match status" value="1"/>
</dbReference>
<feature type="domain" description="KIB1-4 beta-propeller" evidence="1">
    <location>
        <begin position="110"/>
        <end position="364"/>
    </location>
</feature>
<dbReference type="SUPFAM" id="SSF81383">
    <property type="entry name" value="F-box domain"/>
    <property type="match status" value="1"/>
</dbReference>
<dbReference type="InterPro" id="IPR005174">
    <property type="entry name" value="KIB1-4_b-propeller"/>
</dbReference>
<evidence type="ECO:0000259" key="1">
    <source>
        <dbReference type="Pfam" id="PF03478"/>
    </source>
</evidence>
<dbReference type="Pfam" id="PF03478">
    <property type="entry name" value="Beta-prop_KIB1-4"/>
    <property type="match status" value="1"/>
</dbReference>
<proteinExistence type="predicted"/>
<evidence type="ECO:0000259" key="2">
    <source>
        <dbReference type="Pfam" id="PF12937"/>
    </source>
</evidence>
<dbReference type="CDD" id="cd09917">
    <property type="entry name" value="F-box_SF"/>
    <property type="match status" value="1"/>
</dbReference>
<keyword evidence="4" id="KW-1185">Reference proteome</keyword>
<accession>A0A2I0KKK7</accession>
<name>A0A2I0KKK7_PUNGR</name>
<gene>
    <name evidence="3" type="ORF">CRG98_010897</name>
</gene>
<dbReference type="STRING" id="22663.A0A2I0KKK7"/>
<protein>
    <recommendedName>
        <fullName evidence="5">DUF295 domain-containing protein</fullName>
    </recommendedName>
</protein>
<sequence>MERLGCNYMPSAVLGEECSMIEQSANNWAALPRDLLISILGRLVPEVSDYIHFAAVCKDWFSAARDHQALTHKRPFFPVLLIPAKDNTPTCRGWYNAVENRIVMNSRFHVPYNERCCSSHGWLIFTEETLALTLFNPLSGATIHLPPVSKVPTKEELGEYGFYDHEYEVQKVVLSADPSIAPDNYEVLAIYEDGRLALFNNKLESNSVSVTLRCLAERPLNSACSGMTYLVATPYGHLLWIYRIHTYKSIGTPKDVRDDIKECLEVSDQIDENGCIRYRITTRFELYEVKKKEGSTMQLVAEPEPIKTLDDMVLFLGHNESVLVSTRDFPEYKANCIYYVDDCLYWPIGAPYQPFGATDMGVFDLESQCCKPFDFVGFGKGLMPPPIEVVGSGLDRELNCTIVESVQVNRSYYRLHCQPNLAQAQPICSVGPSRSLDLLCSTTLWPSSVAVSFQPTLQSPLPTFENDPLYALRSSIHHVALCPCISHPMLSIL</sequence>
<dbReference type="PANTHER" id="PTHR44259">
    <property type="entry name" value="OS07G0183000 PROTEIN-RELATED"/>
    <property type="match status" value="1"/>
</dbReference>
<evidence type="ECO:0008006" key="5">
    <source>
        <dbReference type="Google" id="ProtNLM"/>
    </source>
</evidence>
<dbReference type="EMBL" id="PGOL01000542">
    <property type="protein sequence ID" value="PKI68840.1"/>
    <property type="molecule type" value="Genomic_DNA"/>
</dbReference>